<dbReference type="EMBL" id="JAPUUL010000249">
    <property type="protein sequence ID" value="KAJ8131671.1"/>
    <property type="molecule type" value="Genomic_DNA"/>
</dbReference>
<reference evidence="1" key="1">
    <citation type="submission" date="2022-12" db="EMBL/GenBank/DDBJ databases">
        <title>Genome Sequence of Lasiodiplodia mahajangana.</title>
        <authorList>
            <person name="Buettner E."/>
        </authorList>
    </citation>
    <scope>NUCLEOTIDE SEQUENCE</scope>
    <source>
        <strain evidence="1">VT137</strain>
    </source>
</reference>
<sequence>MSGTTVTNTMRELAWNVEFTIGQEEDPTPFAGIYQVPDSDLVTFRNVCDELRLCFEFPSNVAREEISNNTNEQTSIDTDDPLASVAFALTKPLDLQEVQGLSFVTGDLLDKPVPTLPPLPDFKQRNVLIYHLVSHKACELPADSPLNTHFEKGCAREFFEPVRRFNPRYLPPNETHPDPALGYMPLRERKQPGSPNSQSLDNANDAELDDMLAPRDIEYDEAKRYSTEFRSSCLRRGTCCVVSGEGAVWWCPGSPVGPGVEACHIVPQIHYYLYPSGRSDDDFIALTQHKYRLRKAWENTWNPRKNGILLMKHLHTFFDARLFSIHPETLRIRVFAPYDALVRFNGQKALVPLEIDRKALRYHYEMSCIENIGAASPCLSTCLYTTSPSISRRPGNGPEIDSTLRPKTDFLPTPDLEDMGNTGSPSKRPRPASPRPSQPGDASRQHNLEEADAALWTGEAEYKRRRLEERHINDQNSPQWYQEDMQDSYITPGNSREFLADVN</sequence>
<name>A0ACC2JW86_9PEZI</name>
<accession>A0ACC2JW86</accession>
<proteinExistence type="predicted"/>
<keyword evidence="2" id="KW-1185">Reference proteome</keyword>
<comment type="caution">
    <text evidence="1">The sequence shown here is derived from an EMBL/GenBank/DDBJ whole genome shotgun (WGS) entry which is preliminary data.</text>
</comment>
<protein>
    <submittedName>
        <fullName evidence="1">Uncharacterized protein</fullName>
    </submittedName>
</protein>
<evidence type="ECO:0000313" key="2">
    <source>
        <dbReference type="Proteomes" id="UP001153332"/>
    </source>
</evidence>
<evidence type="ECO:0000313" key="1">
    <source>
        <dbReference type="EMBL" id="KAJ8131671.1"/>
    </source>
</evidence>
<dbReference type="Proteomes" id="UP001153332">
    <property type="component" value="Unassembled WGS sequence"/>
</dbReference>
<organism evidence="1 2">
    <name type="scientific">Lasiodiplodia mahajangana</name>
    <dbReference type="NCBI Taxonomy" id="1108764"/>
    <lineage>
        <taxon>Eukaryota</taxon>
        <taxon>Fungi</taxon>
        <taxon>Dikarya</taxon>
        <taxon>Ascomycota</taxon>
        <taxon>Pezizomycotina</taxon>
        <taxon>Dothideomycetes</taxon>
        <taxon>Dothideomycetes incertae sedis</taxon>
        <taxon>Botryosphaeriales</taxon>
        <taxon>Botryosphaeriaceae</taxon>
        <taxon>Lasiodiplodia</taxon>
    </lineage>
</organism>
<gene>
    <name evidence="1" type="ORF">O1611_g1954</name>
</gene>